<dbReference type="AlphaFoldDB" id="A0A2A9EE80"/>
<organism evidence="7 8">
    <name type="scientific">Flavimobilis soli</name>
    <dbReference type="NCBI Taxonomy" id="442709"/>
    <lineage>
        <taxon>Bacteria</taxon>
        <taxon>Bacillati</taxon>
        <taxon>Actinomycetota</taxon>
        <taxon>Actinomycetes</taxon>
        <taxon>Micrococcales</taxon>
        <taxon>Jonesiaceae</taxon>
        <taxon>Flavimobilis</taxon>
    </lineage>
</organism>
<accession>A0A2A9EE80</accession>
<evidence type="ECO:0000256" key="3">
    <source>
        <dbReference type="ARBA" id="ARBA00023136"/>
    </source>
</evidence>
<evidence type="ECO:0000256" key="4">
    <source>
        <dbReference type="ARBA" id="ARBA00023139"/>
    </source>
</evidence>
<feature type="signal peptide" evidence="6">
    <location>
        <begin position="1"/>
        <end position="20"/>
    </location>
</feature>
<evidence type="ECO:0000256" key="5">
    <source>
        <dbReference type="ARBA" id="ARBA00023288"/>
    </source>
</evidence>
<dbReference type="PANTHER" id="PTHR43649">
    <property type="entry name" value="ARABINOSE-BINDING PROTEIN-RELATED"/>
    <property type="match status" value="1"/>
</dbReference>
<keyword evidence="4" id="KW-0564">Palmitate</keyword>
<protein>
    <submittedName>
        <fullName evidence="7">Carbohydrate ABC transporter substrate-binding protein (CUT1 family)</fullName>
    </submittedName>
</protein>
<dbReference type="InterPro" id="IPR050490">
    <property type="entry name" value="Bact_solute-bd_prot1"/>
</dbReference>
<feature type="chain" id="PRO_5039654919" evidence="6">
    <location>
        <begin position="21"/>
        <end position="437"/>
    </location>
</feature>
<dbReference type="InterPro" id="IPR006059">
    <property type="entry name" value="SBP"/>
</dbReference>
<dbReference type="Pfam" id="PF01547">
    <property type="entry name" value="SBP_bac_1"/>
    <property type="match status" value="1"/>
</dbReference>
<gene>
    <name evidence="7" type="ORF">ATL41_1679</name>
</gene>
<keyword evidence="3" id="KW-0472">Membrane</keyword>
<reference evidence="7 8" key="1">
    <citation type="submission" date="2017-10" db="EMBL/GenBank/DDBJ databases">
        <title>Sequencing the genomes of 1000 actinobacteria strains.</title>
        <authorList>
            <person name="Klenk H.-P."/>
        </authorList>
    </citation>
    <scope>NUCLEOTIDE SEQUENCE [LARGE SCALE GENOMIC DNA]</scope>
    <source>
        <strain evidence="7 8">DSM 21574</strain>
    </source>
</reference>
<dbReference type="EMBL" id="PDJH01000001">
    <property type="protein sequence ID" value="PFG36936.1"/>
    <property type="molecule type" value="Genomic_DNA"/>
</dbReference>
<dbReference type="PROSITE" id="PS51257">
    <property type="entry name" value="PROKAR_LIPOPROTEIN"/>
    <property type="match status" value="1"/>
</dbReference>
<keyword evidence="1" id="KW-1003">Cell membrane</keyword>
<dbReference type="SUPFAM" id="SSF53850">
    <property type="entry name" value="Periplasmic binding protein-like II"/>
    <property type="match status" value="1"/>
</dbReference>
<keyword evidence="8" id="KW-1185">Reference proteome</keyword>
<dbReference type="RefSeq" id="WP_098458055.1">
    <property type="nucleotide sequence ID" value="NZ_PDJH01000001.1"/>
</dbReference>
<dbReference type="OrthoDB" id="2060074at2"/>
<keyword evidence="5" id="KW-0449">Lipoprotein</keyword>
<proteinExistence type="predicted"/>
<evidence type="ECO:0000256" key="2">
    <source>
        <dbReference type="ARBA" id="ARBA00022729"/>
    </source>
</evidence>
<evidence type="ECO:0000313" key="7">
    <source>
        <dbReference type="EMBL" id="PFG36936.1"/>
    </source>
</evidence>
<dbReference type="Proteomes" id="UP000221394">
    <property type="component" value="Unassembled WGS sequence"/>
</dbReference>
<sequence>MAKTHTVAALAAVTALTLSACGGGGDTSATTTSAGDPTKISGEITVLTNRTDLVDTVLKDYVTDFNALYPDVSVKFEAHTDYEGEVSIRLNTEEYGDVLLLPNEVTKDKFPTYFEPLGQVDDYVDTYRFVRSEGSLDGTLYGIAITGNASGYVVNTRVMEEAGITAPPRTPAEFLAALDAVKTKTGATYYTNYKDGWPLSQWQGNQGVVAGPDTVALRDADDAPWTEGKEMYALDSLLFDIVASGLSEPDPTTTNWEESKVKLATGEISAMVLGSWAVTQIQDAAEANGASADDISFWPMPFETDGKLRSTVSGDYKIGINKHSKNKAAARAWLDWFVDKSGYAFDQGGVSPRLDGDTPDTLKAFEEVGAEWVDLNPGTPGQESLDSDIYNEAEIDLWGDSYRRKLVDIARGAEKGDKASYFADLNQRWADARAAIG</sequence>
<keyword evidence="2 6" id="KW-0732">Signal</keyword>
<dbReference type="Gene3D" id="3.40.190.10">
    <property type="entry name" value="Periplasmic binding protein-like II"/>
    <property type="match status" value="2"/>
</dbReference>
<evidence type="ECO:0000313" key="8">
    <source>
        <dbReference type="Proteomes" id="UP000221394"/>
    </source>
</evidence>
<comment type="caution">
    <text evidence="7">The sequence shown here is derived from an EMBL/GenBank/DDBJ whole genome shotgun (WGS) entry which is preliminary data.</text>
</comment>
<dbReference type="PANTHER" id="PTHR43649:SF33">
    <property type="entry name" value="POLYGALACTURONAN_RHAMNOGALACTURONAN-BINDING PROTEIN YTCQ"/>
    <property type="match status" value="1"/>
</dbReference>
<evidence type="ECO:0000256" key="1">
    <source>
        <dbReference type="ARBA" id="ARBA00022475"/>
    </source>
</evidence>
<name>A0A2A9EE80_9MICO</name>
<evidence type="ECO:0000256" key="6">
    <source>
        <dbReference type="SAM" id="SignalP"/>
    </source>
</evidence>